<organism evidence="2 3">
    <name type="scientific">Pseudopithomyces chartarum</name>
    <dbReference type="NCBI Taxonomy" id="1892770"/>
    <lineage>
        <taxon>Eukaryota</taxon>
        <taxon>Fungi</taxon>
        <taxon>Dikarya</taxon>
        <taxon>Ascomycota</taxon>
        <taxon>Pezizomycotina</taxon>
        <taxon>Dothideomycetes</taxon>
        <taxon>Pleosporomycetidae</taxon>
        <taxon>Pleosporales</taxon>
        <taxon>Massarineae</taxon>
        <taxon>Didymosphaeriaceae</taxon>
        <taxon>Pseudopithomyces</taxon>
    </lineage>
</organism>
<protein>
    <recommendedName>
        <fullName evidence="4">F-box domain-containing protein</fullName>
    </recommendedName>
</protein>
<dbReference type="Proteomes" id="UP001280581">
    <property type="component" value="Unassembled WGS sequence"/>
</dbReference>
<evidence type="ECO:0008006" key="4">
    <source>
        <dbReference type="Google" id="ProtNLM"/>
    </source>
</evidence>
<sequence>MTNASLVGMPLELLVHLIATYLPTKDLGALRLTNRYLEKALFDTFAKEFFTKKQFMCTTASLQTLVNISKHEALKKFLKHCIVGLESYDATRHNPAANDVQRKAFRHGLADQFALMSSGRGRDLLATAFRHLPNLETVGIRDYEANGRERDGSRWRSYGVPTVFRETSCNLGSGSSQFASKIFLLLMQALADAERTIQVPCIEIILRKHGNGLNDLAFFLSKDPKMDKVLDGLQQLLLTMNLDAEWTHTELPGPTMMGAFLHRANSLQHVRLNFADQRGDVLKSSSFVLQNLCTQSNLLPNLRCLELGMLSVKPEILVQIISKFSATIRHVSLWKVVLAQDTADRWKDEASIYRYHPWPRVLRDLSMATQLTSMTVGCLSQWNTSKHGPLTKIHFSNNDVSRKYSGNIKEWLPKLLGELEVEWPSDDDEDSDQSETEYDGEDSDASVYENGSMGGE</sequence>
<keyword evidence="3" id="KW-1185">Reference proteome</keyword>
<reference evidence="2 3" key="1">
    <citation type="submission" date="2021-02" db="EMBL/GenBank/DDBJ databases">
        <title>Genome assembly of Pseudopithomyces chartarum.</title>
        <authorList>
            <person name="Jauregui R."/>
            <person name="Singh J."/>
            <person name="Voisey C."/>
        </authorList>
    </citation>
    <scope>NUCLEOTIDE SEQUENCE [LARGE SCALE GENOMIC DNA]</scope>
    <source>
        <strain evidence="2 3">AGR01</strain>
    </source>
</reference>
<feature type="region of interest" description="Disordered" evidence="1">
    <location>
        <begin position="422"/>
        <end position="456"/>
    </location>
</feature>
<evidence type="ECO:0000256" key="1">
    <source>
        <dbReference type="SAM" id="MobiDB-lite"/>
    </source>
</evidence>
<comment type="caution">
    <text evidence="2">The sequence shown here is derived from an EMBL/GenBank/DDBJ whole genome shotgun (WGS) entry which is preliminary data.</text>
</comment>
<evidence type="ECO:0000313" key="2">
    <source>
        <dbReference type="EMBL" id="KAK3214742.1"/>
    </source>
</evidence>
<feature type="compositionally biased region" description="Acidic residues" evidence="1">
    <location>
        <begin position="422"/>
        <end position="444"/>
    </location>
</feature>
<proteinExistence type="predicted"/>
<dbReference type="AlphaFoldDB" id="A0AAN6M5T6"/>
<accession>A0AAN6M5T6</accession>
<name>A0AAN6M5T6_9PLEO</name>
<evidence type="ECO:0000313" key="3">
    <source>
        <dbReference type="Proteomes" id="UP001280581"/>
    </source>
</evidence>
<dbReference type="EMBL" id="WVTA01000003">
    <property type="protein sequence ID" value="KAK3214742.1"/>
    <property type="molecule type" value="Genomic_DNA"/>
</dbReference>
<gene>
    <name evidence="2" type="ORF">GRF29_19g1101807</name>
</gene>